<accession>D3RZL0</accession>
<dbReference type="PaxDb" id="589924-Ferp_1780"/>
<keyword evidence="3" id="KW-1185">Reference proteome</keyword>
<dbReference type="InterPro" id="IPR036390">
    <property type="entry name" value="WH_DNA-bd_sf"/>
</dbReference>
<protein>
    <submittedName>
        <fullName evidence="2">Transcriptional regulator, TrmB</fullName>
    </submittedName>
</protein>
<dbReference type="SUPFAM" id="SSF46785">
    <property type="entry name" value="Winged helix' DNA-binding domain"/>
    <property type="match status" value="1"/>
</dbReference>
<dbReference type="OrthoDB" id="30795at2157"/>
<dbReference type="InterPro" id="IPR036388">
    <property type="entry name" value="WH-like_DNA-bd_sf"/>
</dbReference>
<evidence type="ECO:0000313" key="3">
    <source>
        <dbReference type="Proteomes" id="UP000002613"/>
    </source>
</evidence>
<dbReference type="EMBL" id="CP001899">
    <property type="protein sequence ID" value="ADC65923.1"/>
    <property type="molecule type" value="Genomic_DNA"/>
</dbReference>
<reference evidence="2 3" key="2">
    <citation type="journal article" date="2011" name="Stand. Genomic Sci.">
        <title>Complete genome sequence of Ferroglobus placidus AEDII12DO.</title>
        <authorList>
            <person name="Anderson I."/>
            <person name="Risso C."/>
            <person name="Holmes D."/>
            <person name="Lucas S."/>
            <person name="Copeland A."/>
            <person name="Lapidus A."/>
            <person name="Cheng J.F."/>
            <person name="Bruce D."/>
            <person name="Goodwin L."/>
            <person name="Pitluck S."/>
            <person name="Saunders E."/>
            <person name="Brettin T."/>
            <person name="Detter J.C."/>
            <person name="Han C."/>
            <person name="Tapia R."/>
            <person name="Larimer F."/>
            <person name="Land M."/>
            <person name="Hauser L."/>
            <person name="Woyke T."/>
            <person name="Lovley D."/>
            <person name="Kyrpides N."/>
            <person name="Ivanova N."/>
        </authorList>
    </citation>
    <scope>NUCLEOTIDE SEQUENCE [LARGE SCALE GENOMIC DNA]</scope>
    <source>
        <strain evidence="3">DSM 10642 / AEDII12DO</strain>
    </source>
</reference>
<dbReference type="AlphaFoldDB" id="D3RZL0"/>
<dbReference type="Pfam" id="PF01978">
    <property type="entry name" value="TrmB"/>
    <property type="match status" value="1"/>
</dbReference>
<proteinExistence type="predicted"/>
<name>D3RZL0_FERPA</name>
<dbReference type="CDD" id="cd00090">
    <property type="entry name" value="HTH_ARSR"/>
    <property type="match status" value="1"/>
</dbReference>
<dbReference type="InterPro" id="IPR002831">
    <property type="entry name" value="Tscrpt_reg_TrmB_N"/>
</dbReference>
<dbReference type="KEGG" id="fpl:Ferp_1780"/>
<dbReference type="PANTHER" id="PTHR34293:SF1">
    <property type="entry name" value="HTH-TYPE TRANSCRIPTIONAL REGULATOR TRMBL2"/>
    <property type="match status" value="1"/>
</dbReference>
<dbReference type="HOGENOM" id="CLU_072493_2_0_2"/>
<evidence type="ECO:0000313" key="2">
    <source>
        <dbReference type="EMBL" id="ADC65923.1"/>
    </source>
</evidence>
<evidence type="ECO:0000259" key="1">
    <source>
        <dbReference type="Pfam" id="PF01978"/>
    </source>
</evidence>
<dbReference type="RefSeq" id="WP_012966262.1">
    <property type="nucleotide sequence ID" value="NC_013849.1"/>
</dbReference>
<reference evidence="3" key="1">
    <citation type="submission" date="2010-02" db="EMBL/GenBank/DDBJ databases">
        <title>Complete sequence of Ferroglobus placidus DSM 10642.</title>
        <authorList>
            <consortium name="US DOE Joint Genome Institute"/>
            <person name="Lucas S."/>
            <person name="Copeland A."/>
            <person name="Lapidus A."/>
            <person name="Cheng J.-F."/>
            <person name="Bruce D."/>
            <person name="Goodwin L."/>
            <person name="Pitluck S."/>
            <person name="Saunders E."/>
            <person name="Brettin T."/>
            <person name="Detter J.C."/>
            <person name="Han C."/>
            <person name="Tapia R."/>
            <person name="Larimer F."/>
            <person name="Land M."/>
            <person name="Hauser L."/>
            <person name="Kyrpides N."/>
            <person name="Ivanova N."/>
            <person name="Holmes D."/>
            <person name="Lovley D."/>
            <person name="Kyrpides N."/>
            <person name="Anderson I.J."/>
            <person name="Woyke T."/>
        </authorList>
    </citation>
    <scope>NUCLEOTIDE SEQUENCE [LARGE SCALE GENOMIC DNA]</scope>
    <source>
        <strain evidence="3">DSM 10642 / AEDII12DO</strain>
    </source>
</reference>
<dbReference type="Gene3D" id="1.10.10.10">
    <property type="entry name" value="Winged helix-like DNA-binding domain superfamily/Winged helix DNA-binding domain"/>
    <property type="match status" value="1"/>
</dbReference>
<dbReference type="STRING" id="589924.Ferp_1780"/>
<feature type="domain" description="Transcription regulator TrmB N-terminal" evidence="1">
    <location>
        <begin position="11"/>
        <end position="77"/>
    </location>
</feature>
<dbReference type="Proteomes" id="UP000002613">
    <property type="component" value="Chromosome"/>
</dbReference>
<dbReference type="GeneID" id="8779307"/>
<gene>
    <name evidence="2" type="ordered locus">Ferp_1780</name>
</gene>
<sequence length="253" mass="28798">MIELGEVVDKLKSLGLTSYEAKALVALLRLNEATAREVSENTGIPRTKVYEVLRRLAEKGFVEIQPGTPTVFRALEPLEVVDKIQQDVVNKMRELATLMKKINVEKKNEAHHVWVSKGRFAVESKLKEILDGVKKEVLLFLIDPQFKLDLPKSKVSKVLLYEKVALEIDSFKVIDKEKLKNADEFYRKFAKLIEGYVINNVEYKPKLLVIADDEKSLLIFGEGGRLVAISISIPLIVLLQKAMFESLWDNFTI</sequence>
<organism evidence="2 3">
    <name type="scientific">Ferroglobus placidus (strain DSM 10642 / AEDII12DO)</name>
    <dbReference type="NCBI Taxonomy" id="589924"/>
    <lineage>
        <taxon>Archaea</taxon>
        <taxon>Methanobacteriati</taxon>
        <taxon>Methanobacteriota</taxon>
        <taxon>Archaeoglobi</taxon>
        <taxon>Archaeoglobales</taxon>
        <taxon>Archaeoglobaceae</taxon>
        <taxon>Ferroglobus</taxon>
    </lineage>
</organism>
<dbReference type="eggNOG" id="arCOG02037">
    <property type="taxonomic scope" value="Archaea"/>
</dbReference>
<dbReference type="PANTHER" id="PTHR34293">
    <property type="entry name" value="HTH-TYPE TRANSCRIPTIONAL REGULATOR TRMBL2"/>
    <property type="match status" value="1"/>
</dbReference>
<dbReference type="InterPro" id="IPR051797">
    <property type="entry name" value="TrmB-like"/>
</dbReference>
<dbReference type="InterPro" id="IPR011991">
    <property type="entry name" value="ArsR-like_HTH"/>
</dbReference>